<dbReference type="GO" id="GO:0003677">
    <property type="term" value="F:DNA binding"/>
    <property type="evidence" value="ECO:0007669"/>
    <property type="project" value="UniProtKB-KW"/>
</dbReference>
<evidence type="ECO:0000313" key="2">
    <source>
        <dbReference type="Proteomes" id="UP000241362"/>
    </source>
</evidence>
<gene>
    <name evidence="1" type="ORF">C5F44_02815</name>
</gene>
<accession>A0A2T4JDL5</accession>
<evidence type="ECO:0000313" key="1">
    <source>
        <dbReference type="EMBL" id="PTE15986.1"/>
    </source>
</evidence>
<comment type="caution">
    <text evidence="1">The sequence shown here is derived from an EMBL/GenBank/DDBJ whole genome shotgun (WGS) entry which is preliminary data.</text>
</comment>
<reference evidence="1 2" key="1">
    <citation type="submission" date="2018-03" db="EMBL/GenBank/DDBJ databases">
        <title>Rhodobacter blasticus.</title>
        <authorList>
            <person name="Meyer T.E."/>
            <person name="Miller S."/>
            <person name="Lodha T."/>
            <person name="Gandham S."/>
            <person name="Chintalapati S."/>
            <person name="Chintalapati V.R."/>
        </authorList>
    </citation>
    <scope>NUCLEOTIDE SEQUENCE [LARGE SCALE GENOMIC DNA]</scope>
    <source>
        <strain evidence="1 2">DSM 2131</strain>
    </source>
</reference>
<keyword evidence="2" id="KW-1185">Reference proteome</keyword>
<organism evidence="1 2">
    <name type="scientific">Fuscovulum blasticum DSM 2131</name>
    <dbReference type="NCBI Taxonomy" id="1188250"/>
    <lineage>
        <taxon>Bacteria</taxon>
        <taxon>Pseudomonadati</taxon>
        <taxon>Pseudomonadota</taxon>
        <taxon>Alphaproteobacteria</taxon>
        <taxon>Rhodobacterales</taxon>
        <taxon>Paracoccaceae</taxon>
        <taxon>Pseudogemmobacter</taxon>
    </lineage>
</organism>
<dbReference type="EMBL" id="PZKE01000002">
    <property type="protein sequence ID" value="PTE15986.1"/>
    <property type="molecule type" value="Genomic_DNA"/>
</dbReference>
<name>A0A2T4JDL5_FUSBL</name>
<dbReference type="AlphaFoldDB" id="A0A2T4JDL5"/>
<sequence>MTMPTRPPLDPWRLDEVLEPDRMLWGLPAIARAAGVSEDTARRWHRHTDAPITKPGGRYFAQRRALLAWLRAR</sequence>
<dbReference type="Proteomes" id="UP000241362">
    <property type="component" value="Unassembled WGS sequence"/>
</dbReference>
<keyword evidence="1" id="KW-0238">DNA-binding</keyword>
<protein>
    <submittedName>
        <fullName evidence="1">DNA-binding protein</fullName>
    </submittedName>
</protein>
<proteinExistence type="predicted"/>